<comment type="caution">
    <text evidence="7">The sequence shown here is derived from an EMBL/GenBank/DDBJ whole genome shotgun (WGS) entry which is preliminary data.</text>
</comment>
<evidence type="ECO:0000256" key="4">
    <source>
        <dbReference type="ARBA" id="ARBA00022729"/>
    </source>
</evidence>
<dbReference type="InterPro" id="IPR005669">
    <property type="entry name" value="Thiosulph/SO4-bd"/>
</dbReference>
<dbReference type="NCBIfam" id="NF008022">
    <property type="entry name" value="PRK10752.1"/>
    <property type="match status" value="1"/>
</dbReference>
<dbReference type="GO" id="GO:0140104">
    <property type="term" value="F:molecular carrier activity"/>
    <property type="evidence" value="ECO:0007669"/>
    <property type="project" value="InterPro"/>
</dbReference>
<feature type="chain" id="PRO_5023136089" evidence="6">
    <location>
        <begin position="28"/>
        <end position="348"/>
    </location>
</feature>
<dbReference type="GO" id="GO:0042597">
    <property type="term" value="C:periplasmic space"/>
    <property type="evidence" value="ECO:0007669"/>
    <property type="project" value="UniProtKB-SubCell"/>
</dbReference>
<dbReference type="PANTHER" id="PTHR30368:SF2">
    <property type="entry name" value="SULFATE-BINDING PROTEIN"/>
    <property type="match status" value="1"/>
</dbReference>
<keyword evidence="8" id="KW-1185">Reference proteome</keyword>
<evidence type="ECO:0000256" key="6">
    <source>
        <dbReference type="SAM" id="SignalP"/>
    </source>
</evidence>
<dbReference type="GO" id="GO:1902358">
    <property type="term" value="P:sulfate transmembrane transport"/>
    <property type="evidence" value="ECO:0007669"/>
    <property type="project" value="InterPro"/>
</dbReference>
<gene>
    <name evidence="7" type="primary">cysP</name>
    <name evidence="7" type="ORF">E3A20_22640</name>
</gene>
<reference evidence="7 8" key="2">
    <citation type="submission" date="2019-08" db="EMBL/GenBank/DDBJ databases">
        <authorList>
            <person name="Henke P."/>
        </authorList>
    </citation>
    <scope>NUCLEOTIDE SEQUENCE [LARGE SCALE GENOMIC DNA]</scope>
    <source>
        <strain evidence="7">Phe10_nw2017</strain>
    </source>
</reference>
<comment type="similarity">
    <text evidence="2">Belongs to the prokaryotic sulfate-binding protein family.</text>
</comment>
<dbReference type="Gene3D" id="3.40.190.10">
    <property type="entry name" value="Periplasmic binding protein-like II"/>
    <property type="match status" value="2"/>
</dbReference>
<dbReference type="AlphaFoldDB" id="A0A5C6M1H7"/>
<sequence length="348" mass="37728">MVSRGRVRVNACFLWAVLLPGMLLALAGCSGGTGVSDGAGGTAVSLLNVSYDPTRELWKDLNGAFAKSEAAAGRTVQIRQSHGASGSQARAVIDGLEADVVSLALWLDTDQLRQAGVVREGWEQGFANRSLPYTSTIVFVVRKGNPKGVKDWADLVQDGIEVITPNPKTSGNGKLSFLAAWGSVSLSGGSESDARDFVRKLYARVPVLDTGARGATTTFAQKGLGDVHLTWESEAYLELQESGGALELVYPSRSILAEPHVALVDRVVDARGTRAVAQRYLEFLYTREGQELIAKHRYRPTDLQILEAHRADFPALNLFRVEDVAGGWKEAQQKFFADGGEFDRIYEK</sequence>
<accession>A0A5C6M1H7</accession>
<evidence type="ECO:0000256" key="1">
    <source>
        <dbReference type="ARBA" id="ARBA00004418"/>
    </source>
</evidence>
<evidence type="ECO:0000256" key="5">
    <source>
        <dbReference type="ARBA" id="ARBA00022764"/>
    </source>
</evidence>
<comment type="subcellular location">
    <subcellularLocation>
        <location evidence="1">Periplasm</location>
    </subcellularLocation>
</comment>
<evidence type="ECO:0000256" key="2">
    <source>
        <dbReference type="ARBA" id="ARBA00006099"/>
    </source>
</evidence>
<keyword evidence="5" id="KW-0574">Periplasm</keyword>
<dbReference type="Proteomes" id="UP000321083">
    <property type="component" value="Unassembled WGS sequence"/>
</dbReference>
<protein>
    <submittedName>
        <fullName evidence="7">Sulfate ABC transporter substrate-binding protein</fullName>
    </submittedName>
</protein>
<feature type="signal peptide" evidence="6">
    <location>
        <begin position="1"/>
        <end position="27"/>
    </location>
</feature>
<organism evidence="7 8">
    <name type="scientific">Planctomyces bekefii</name>
    <dbReference type="NCBI Taxonomy" id="1653850"/>
    <lineage>
        <taxon>Bacteria</taxon>
        <taxon>Pseudomonadati</taxon>
        <taxon>Planctomycetota</taxon>
        <taxon>Planctomycetia</taxon>
        <taxon>Planctomycetales</taxon>
        <taxon>Planctomycetaceae</taxon>
        <taxon>Planctomyces</taxon>
    </lineage>
</organism>
<evidence type="ECO:0000256" key="3">
    <source>
        <dbReference type="ARBA" id="ARBA00022448"/>
    </source>
</evidence>
<keyword evidence="4 6" id="KW-0732">Signal</keyword>
<name>A0A5C6M1H7_9PLAN</name>
<dbReference type="CDD" id="cd01005">
    <property type="entry name" value="PBP2_CysP"/>
    <property type="match status" value="1"/>
</dbReference>
<dbReference type="PANTHER" id="PTHR30368">
    <property type="entry name" value="SULFATE-BINDING PROTEIN"/>
    <property type="match status" value="1"/>
</dbReference>
<reference evidence="7 8" key="1">
    <citation type="submission" date="2019-08" db="EMBL/GenBank/DDBJ databases">
        <title>100 year-old enigma solved: identification of Planctomyces bekefii, the type genus and species of the phylum Planctomycetes.</title>
        <authorList>
            <person name="Svetlana D.N."/>
            <person name="Overmann J."/>
        </authorList>
    </citation>
    <scope>NUCLEOTIDE SEQUENCE [LARGE SCALE GENOMIC DNA]</scope>
    <source>
        <strain evidence="7">Phe10_nw2017</strain>
    </source>
</reference>
<dbReference type="SUPFAM" id="SSF53850">
    <property type="entry name" value="Periplasmic binding protein-like II"/>
    <property type="match status" value="1"/>
</dbReference>
<keyword evidence="3" id="KW-0813">Transport</keyword>
<proteinExistence type="inferred from homology"/>
<dbReference type="PROSITE" id="PS51257">
    <property type="entry name" value="PROKAR_LIPOPROTEIN"/>
    <property type="match status" value="1"/>
</dbReference>
<dbReference type="NCBIfam" id="TIGR00971">
    <property type="entry name" value="3a0106s03"/>
    <property type="match status" value="1"/>
</dbReference>
<evidence type="ECO:0000313" key="7">
    <source>
        <dbReference type="EMBL" id="TWW08606.1"/>
    </source>
</evidence>
<evidence type="ECO:0000313" key="8">
    <source>
        <dbReference type="Proteomes" id="UP000321083"/>
    </source>
</evidence>
<dbReference type="EMBL" id="SRHE01000584">
    <property type="protein sequence ID" value="TWW08606.1"/>
    <property type="molecule type" value="Genomic_DNA"/>
</dbReference>
<dbReference type="Pfam" id="PF13531">
    <property type="entry name" value="SBP_bac_11"/>
    <property type="match status" value="1"/>
</dbReference>